<proteinExistence type="predicted"/>
<dbReference type="Proteomes" id="UP001227126">
    <property type="component" value="Unassembled WGS sequence"/>
</dbReference>
<reference evidence="1 2" key="1">
    <citation type="submission" date="2023-05" db="EMBL/GenBank/DDBJ databases">
        <title>Sedimentitalea sp. nov. JM2-8.</title>
        <authorList>
            <person name="Huang J."/>
        </authorList>
    </citation>
    <scope>NUCLEOTIDE SEQUENCE [LARGE SCALE GENOMIC DNA]</scope>
    <source>
        <strain evidence="1 2">JM2-8</strain>
    </source>
</reference>
<dbReference type="RefSeq" id="WP_284483677.1">
    <property type="nucleotide sequence ID" value="NZ_JASNJE010000001.1"/>
</dbReference>
<gene>
    <name evidence="1" type="ORF">QO034_01265</name>
</gene>
<keyword evidence="2" id="KW-1185">Reference proteome</keyword>
<name>A0ABT7F9E7_9RHOB</name>
<accession>A0ABT7F9E7</accession>
<evidence type="ECO:0000313" key="2">
    <source>
        <dbReference type="Proteomes" id="UP001227126"/>
    </source>
</evidence>
<dbReference type="EMBL" id="JASNJE010000001">
    <property type="protein sequence ID" value="MDK3071727.1"/>
    <property type="molecule type" value="Genomic_DNA"/>
</dbReference>
<protein>
    <submittedName>
        <fullName evidence="1">Uncharacterized protein</fullName>
    </submittedName>
</protein>
<sequence>MRKIVLMGGILSCALGAGFFFLQGHSLTSAQAERLGSAYLDPIAPIPEPGSGRAAKAILMTPRTEIGSPDVPRAAAPLPPVAASEQNCALTATATPSDMATVVLTVAAPCHGHERIVLHHDGLEFAEVLDKSGKLTVRVPVLNENVVILARTRSGQRGIAVARVPSLAKYDRFVLQWTGTGDFQFHAPGSDAETDARDYLWSASASRKGAETDATPVAAVIPLGNPAGSAPKVAKVYTIPAGLRTRSGDMGLVVEAEVTADTCGRDIAARSLDLRRNMRPRARDIVLSMPDCSAVGEFLVLSNLTEDPMVSNQ</sequence>
<evidence type="ECO:0000313" key="1">
    <source>
        <dbReference type="EMBL" id="MDK3071727.1"/>
    </source>
</evidence>
<organism evidence="1 2">
    <name type="scientific">Sedimentitalea xiamensis</name>
    <dbReference type="NCBI Taxonomy" id="3050037"/>
    <lineage>
        <taxon>Bacteria</taxon>
        <taxon>Pseudomonadati</taxon>
        <taxon>Pseudomonadota</taxon>
        <taxon>Alphaproteobacteria</taxon>
        <taxon>Rhodobacterales</taxon>
        <taxon>Paracoccaceae</taxon>
        <taxon>Sedimentitalea</taxon>
    </lineage>
</organism>
<comment type="caution">
    <text evidence="1">The sequence shown here is derived from an EMBL/GenBank/DDBJ whole genome shotgun (WGS) entry which is preliminary data.</text>
</comment>